<proteinExistence type="predicted"/>
<evidence type="ECO:0000313" key="1">
    <source>
        <dbReference type="EMBL" id="KAK0476187.1"/>
    </source>
</evidence>
<dbReference type="Proteomes" id="UP001175227">
    <property type="component" value="Unassembled WGS sequence"/>
</dbReference>
<accession>A0AA39U2I5</accession>
<keyword evidence="2" id="KW-1185">Reference proteome</keyword>
<sequence length="157" mass="17713">MVAMVVSLTPWRFSGLLFARTTIRRVFPFRTVFQRPIATSTSRLTATFTGVATCGSQVEGRVKEIKDNLTIAAIANQRKTRSLSTDNKSIQSLEQRELRDVRQRCTCSLPDSLRDNIVFQLVDVQELSRESGDLLMYGVTKSGNSVLVTITGMWKWH</sequence>
<protein>
    <submittedName>
        <fullName evidence="1">Uncharacterized protein</fullName>
    </submittedName>
</protein>
<dbReference type="EMBL" id="JAUEPR010000021">
    <property type="protein sequence ID" value="KAK0476187.1"/>
    <property type="molecule type" value="Genomic_DNA"/>
</dbReference>
<dbReference type="AlphaFoldDB" id="A0AA39U2I5"/>
<name>A0AA39U2I5_9AGAR</name>
<gene>
    <name evidence="1" type="ORF">IW261DRAFT_442738</name>
</gene>
<reference evidence="1" key="1">
    <citation type="submission" date="2023-06" db="EMBL/GenBank/DDBJ databases">
        <authorList>
            <consortium name="Lawrence Berkeley National Laboratory"/>
            <person name="Ahrendt S."/>
            <person name="Sahu N."/>
            <person name="Indic B."/>
            <person name="Wong-Bajracharya J."/>
            <person name="Merenyi Z."/>
            <person name="Ke H.-M."/>
            <person name="Monk M."/>
            <person name="Kocsube S."/>
            <person name="Drula E."/>
            <person name="Lipzen A."/>
            <person name="Balint B."/>
            <person name="Henrissat B."/>
            <person name="Andreopoulos B."/>
            <person name="Martin F.M."/>
            <person name="Harder C.B."/>
            <person name="Rigling D."/>
            <person name="Ford K.L."/>
            <person name="Foster G.D."/>
            <person name="Pangilinan J."/>
            <person name="Papanicolaou A."/>
            <person name="Barry K."/>
            <person name="LaButti K."/>
            <person name="Viragh M."/>
            <person name="Koriabine M."/>
            <person name="Yan M."/>
            <person name="Riley R."/>
            <person name="Champramary S."/>
            <person name="Plett K.L."/>
            <person name="Tsai I.J."/>
            <person name="Slot J."/>
            <person name="Sipos G."/>
            <person name="Plett J."/>
            <person name="Nagy L.G."/>
            <person name="Grigoriev I.V."/>
        </authorList>
    </citation>
    <scope>NUCLEOTIDE SEQUENCE</scope>
    <source>
        <strain evidence="1">ICMP 16352</strain>
    </source>
</reference>
<comment type="caution">
    <text evidence="1">The sequence shown here is derived from an EMBL/GenBank/DDBJ whole genome shotgun (WGS) entry which is preliminary data.</text>
</comment>
<evidence type="ECO:0000313" key="2">
    <source>
        <dbReference type="Proteomes" id="UP001175227"/>
    </source>
</evidence>
<organism evidence="1 2">
    <name type="scientific">Armillaria novae-zelandiae</name>
    <dbReference type="NCBI Taxonomy" id="153914"/>
    <lineage>
        <taxon>Eukaryota</taxon>
        <taxon>Fungi</taxon>
        <taxon>Dikarya</taxon>
        <taxon>Basidiomycota</taxon>
        <taxon>Agaricomycotina</taxon>
        <taxon>Agaricomycetes</taxon>
        <taxon>Agaricomycetidae</taxon>
        <taxon>Agaricales</taxon>
        <taxon>Marasmiineae</taxon>
        <taxon>Physalacriaceae</taxon>
        <taxon>Armillaria</taxon>
    </lineage>
</organism>